<evidence type="ECO:0000313" key="4">
    <source>
        <dbReference type="EMBL" id="MFD1399110.1"/>
    </source>
</evidence>
<evidence type="ECO:0000259" key="3">
    <source>
        <dbReference type="Pfam" id="PF06662"/>
    </source>
</evidence>
<reference evidence="5" key="1">
    <citation type="journal article" date="2019" name="Int. J. Syst. Evol. Microbiol.">
        <title>The Global Catalogue of Microorganisms (GCM) 10K type strain sequencing project: providing services to taxonomists for standard genome sequencing and annotation.</title>
        <authorList>
            <consortium name="The Broad Institute Genomics Platform"/>
            <consortium name="The Broad Institute Genome Sequencing Center for Infectious Disease"/>
            <person name="Wu L."/>
            <person name="Ma J."/>
        </authorList>
    </citation>
    <scope>NUCLEOTIDE SEQUENCE [LARGE SCALE GENOMIC DNA]</scope>
    <source>
        <strain evidence="5">CCM 9110</strain>
    </source>
</reference>
<dbReference type="InterPro" id="IPR012341">
    <property type="entry name" value="6hp_glycosidase-like_sf"/>
</dbReference>
<dbReference type="Gene3D" id="1.50.10.10">
    <property type="match status" value="1"/>
</dbReference>
<dbReference type="SUPFAM" id="SSF48208">
    <property type="entry name" value="Six-hairpin glycosidases"/>
    <property type="match status" value="1"/>
</dbReference>
<feature type="domain" description="D-glucuronyl C5-epimerase C-terminal" evidence="3">
    <location>
        <begin position="225"/>
        <end position="263"/>
    </location>
</feature>
<dbReference type="EMBL" id="JBHTOA010000030">
    <property type="protein sequence ID" value="MFD1399110.1"/>
    <property type="molecule type" value="Genomic_DNA"/>
</dbReference>
<keyword evidence="1" id="KW-0378">Hydrolase</keyword>
<proteinExistence type="inferred from homology"/>
<organism evidence="4 5">
    <name type="scientific">Lacticaseibacillus suilingensis</name>
    <dbReference type="NCBI Taxonomy" id="2799577"/>
    <lineage>
        <taxon>Bacteria</taxon>
        <taxon>Bacillati</taxon>
        <taxon>Bacillota</taxon>
        <taxon>Bacilli</taxon>
        <taxon>Lactobacillales</taxon>
        <taxon>Lactobacillaceae</taxon>
        <taxon>Lacticaseibacillus</taxon>
    </lineage>
</organism>
<evidence type="ECO:0000256" key="2">
    <source>
        <dbReference type="ARBA" id="ARBA00038358"/>
    </source>
</evidence>
<accession>A0ABW4BF35</accession>
<evidence type="ECO:0000256" key="1">
    <source>
        <dbReference type="ARBA" id="ARBA00022801"/>
    </source>
</evidence>
<dbReference type="InterPro" id="IPR010598">
    <property type="entry name" value="C5-epim_C"/>
</dbReference>
<dbReference type="Proteomes" id="UP001597199">
    <property type="component" value="Unassembled WGS sequence"/>
</dbReference>
<sequence>MTANQAWLEATYQKIIAKVAAERERIGAGIPYISKDGRYDDKSNDITWWTNGFWGGLLWQLNHATGDEAAAETARGLETKLDQAFLEFKGLHHDVGFMWLPTAVADYRLTGSERSLQRGLHAAELLAGRYNPRGKFIRSWNRDRAGWVIIDSMFNIQLLYWATDALKDPRFKFIADDHAHTVMENIVRPDGSVAHIAVFDPNTGALVETLGGQGYGVGSSWSRGQAWAISGFALAYAHTHEAEYLNTAKKVANYFIANVATTGDVPLVDFRAPAEPVLLDTSASACAACGMLEIAKHVPALERPLYVNAATRMLKAIADHHADWDLTTDGIVQDATPAYHDAQSELERPLIYGDYYFVEGILRLLGKDFLLW</sequence>
<gene>
    <name evidence="4" type="ORF">ACFQ41_07290</name>
</gene>
<dbReference type="PANTHER" id="PTHR36845">
    <property type="entry name" value="HYDROLASE, PUTATIVE (AFU_ORTHOLOGUE AFUA_7G05090)-RELATED"/>
    <property type="match status" value="1"/>
</dbReference>
<comment type="similarity">
    <text evidence="2">Belongs to the glycosyl hydrolase 88 family.</text>
</comment>
<comment type="caution">
    <text evidence="4">The sequence shown here is derived from an EMBL/GenBank/DDBJ whole genome shotgun (WGS) entry which is preliminary data.</text>
</comment>
<dbReference type="PANTHER" id="PTHR36845:SF1">
    <property type="entry name" value="HYDROLASE, PUTATIVE (AFU_ORTHOLOGUE AFUA_7G05090)-RELATED"/>
    <property type="match status" value="1"/>
</dbReference>
<protein>
    <submittedName>
        <fullName evidence="4">D-glucuronyl C5-epimerase family protein</fullName>
    </submittedName>
</protein>
<dbReference type="RefSeq" id="WP_204118284.1">
    <property type="nucleotide sequence ID" value="NZ_BOLV01000003.1"/>
</dbReference>
<evidence type="ECO:0000313" key="5">
    <source>
        <dbReference type="Proteomes" id="UP001597199"/>
    </source>
</evidence>
<dbReference type="InterPro" id="IPR052369">
    <property type="entry name" value="UG_Glycosaminoglycan_Hydrolase"/>
</dbReference>
<keyword evidence="5" id="KW-1185">Reference proteome</keyword>
<name>A0ABW4BF35_9LACO</name>
<dbReference type="Pfam" id="PF06662">
    <property type="entry name" value="C5-epim_C"/>
    <property type="match status" value="1"/>
</dbReference>
<dbReference type="InterPro" id="IPR008928">
    <property type="entry name" value="6-hairpin_glycosidase_sf"/>
</dbReference>